<organism evidence="3 4">
    <name type="scientific">Sphingomonas trueperi</name>
    <dbReference type="NCBI Taxonomy" id="53317"/>
    <lineage>
        <taxon>Bacteria</taxon>
        <taxon>Pseudomonadati</taxon>
        <taxon>Pseudomonadota</taxon>
        <taxon>Alphaproteobacteria</taxon>
        <taxon>Sphingomonadales</taxon>
        <taxon>Sphingomonadaceae</taxon>
        <taxon>Sphingomonas</taxon>
    </lineage>
</organism>
<keyword evidence="1" id="KW-0812">Transmembrane</keyword>
<sequence>MTQKSSKKPRSALSDAIQPEDAGTRRNLGWIAGAAGIAALAGSALYNRASRKRAEAETPPAGSFVDVDGMRLHYVDRGEGPAVVLLHGNGVTLQDYEASGVLGLAAAQNRVIAFDRPGFGYSDRPRTTIWTPAAQAQVIAAALKQLGVGPAVVVGHSWGTLVALALALDAPETVSGLILLSGYYYGTARPDVWPLSTPALPLVGDVMATTVSPLAGRLLGPVAIKASFSPAPISEKFAAFPIALTLRPSQVRATAADTALMVPAAVAISRRYEALPVPIIVMAGEGDRIAHVDRHAERFAREVSGAELRIVPAQGHLFHYAVPEQVVAAIRDVAARTSAGAPATADRAVLA</sequence>
<dbReference type="Pfam" id="PF12697">
    <property type="entry name" value="Abhydrolase_6"/>
    <property type="match status" value="1"/>
</dbReference>
<dbReference type="Gene3D" id="3.40.50.1820">
    <property type="entry name" value="alpha/beta hydrolase"/>
    <property type="match status" value="1"/>
</dbReference>
<dbReference type="AlphaFoldDB" id="A0A7X5Y220"/>
<dbReference type="PRINTS" id="PR00111">
    <property type="entry name" value="ABHYDROLASE"/>
</dbReference>
<dbReference type="EMBL" id="JAATJB010000007">
    <property type="protein sequence ID" value="NJB98345.1"/>
    <property type="molecule type" value="Genomic_DNA"/>
</dbReference>
<dbReference type="RefSeq" id="WP_125976613.1">
    <property type="nucleotide sequence ID" value="NZ_BAAADY010000003.1"/>
</dbReference>
<evidence type="ECO:0000313" key="3">
    <source>
        <dbReference type="EMBL" id="NJB98345.1"/>
    </source>
</evidence>
<proteinExistence type="predicted"/>
<dbReference type="InterPro" id="IPR000073">
    <property type="entry name" value="AB_hydrolase_1"/>
</dbReference>
<feature type="domain" description="AB hydrolase-1" evidence="2">
    <location>
        <begin position="83"/>
        <end position="329"/>
    </location>
</feature>
<evidence type="ECO:0000256" key="1">
    <source>
        <dbReference type="SAM" id="Phobius"/>
    </source>
</evidence>
<dbReference type="PANTHER" id="PTHR43689:SF8">
    <property type="entry name" value="ALPHA_BETA-HYDROLASES SUPERFAMILY PROTEIN"/>
    <property type="match status" value="1"/>
</dbReference>
<keyword evidence="1" id="KW-1133">Transmembrane helix</keyword>
<dbReference type="InterPro" id="IPR029058">
    <property type="entry name" value="AB_hydrolase_fold"/>
</dbReference>
<dbReference type="Proteomes" id="UP000531251">
    <property type="component" value="Unassembled WGS sequence"/>
</dbReference>
<dbReference type="PRINTS" id="PR00412">
    <property type="entry name" value="EPOXHYDRLASE"/>
</dbReference>
<dbReference type="PANTHER" id="PTHR43689">
    <property type="entry name" value="HYDROLASE"/>
    <property type="match status" value="1"/>
</dbReference>
<evidence type="ECO:0000259" key="2">
    <source>
        <dbReference type="Pfam" id="PF12697"/>
    </source>
</evidence>
<feature type="transmembrane region" description="Helical" evidence="1">
    <location>
        <begin position="28"/>
        <end position="46"/>
    </location>
</feature>
<accession>A0A7X5Y220</accession>
<evidence type="ECO:0000313" key="4">
    <source>
        <dbReference type="Proteomes" id="UP000531251"/>
    </source>
</evidence>
<gene>
    <name evidence="3" type="ORF">GGR89_002676</name>
</gene>
<reference evidence="3 4" key="1">
    <citation type="submission" date="2020-03" db="EMBL/GenBank/DDBJ databases">
        <title>Genomic Encyclopedia of Type Strains, Phase IV (KMG-IV): sequencing the most valuable type-strain genomes for metagenomic binning, comparative biology and taxonomic classification.</title>
        <authorList>
            <person name="Goeker M."/>
        </authorList>
    </citation>
    <scope>NUCLEOTIDE SEQUENCE [LARGE SCALE GENOMIC DNA]</scope>
    <source>
        <strain evidence="3 4">DSM 7225</strain>
    </source>
</reference>
<dbReference type="InterPro" id="IPR000639">
    <property type="entry name" value="Epox_hydrolase-like"/>
</dbReference>
<keyword evidence="4" id="KW-1185">Reference proteome</keyword>
<dbReference type="SUPFAM" id="SSF53474">
    <property type="entry name" value="alpha/beta-Hydrolases"/>
    <property type="match status" value="1"/>
</dbReference>
<keyword evidence="1" id="KW-0472">Membrane</keyword>
<protein>
    <submittedName>
        <fullName evidence="3">Pimeloyl-ACP methyl ester carboxylesterase</fullName>
    </submittedName>
</protein>
<name>A0A7X5Y220_9SPHN</name>
<comment type="caution">
    <text evidence="3">The sequence shown here is derived from an EMBL/GenBank/DDBJ whole genome shotgun (WGS) entry which is preliminary data.</text>
</comment>
<dbReference type="GO" id="GO:0003824">
    <property type="term" value="F:catalytic activity"/>
    <property type="evidence" value="ECO:0007669"/>
    <property type="project" value="InterPro"/>
</dbReference>